<feature type="compositionally biased region" description="Basic and acidic residues" evidence="1">
    <location>
        <begin position="46"/>
        <end position="70"/>
    </location>
</feature>
<feature type="compositionally biased region" description="Basic and acidic residues" evidence="1">
    <location>
        <begin position="91"/>
        <end position="106"/>
    </location>
</feature>
<reference evidence="2 3" key="1">
    <citation type="submission" date="2018-06" db="EMBL/GenBank/DDBJ databases">
        <title>Streptacidiphilus pinicola sp. nov., isolated from pine grove soil.</title>
        <authorList>
            <person name="Roh S.G."/>
            <person name="Park S."/>
            <person name="Kim M.-K."/>
            <person name="Yun B.-R."/>
            <person name="Park J."/>
            <person name="Kim M.J."/>
            <person name="Kim Y.S."/>
            <person name="Kim S.B."/>
        </authorList>
    </citation>
    <scope>NUCLEOTIDE SEQUENCE [LARGE SCALE GENOMIC DNA]</scope>
    <source>
        <strain evidence="2 3">MMS16-CNU450</strain>
    </source>
</reference>
<evidence type="ECO:0000313" key="2">
    <source>
        <dbReference type="EMBL" id="RAG84838.1"/>
    </source>
</evidence>
<dbReference type="OrthoDB" id="9111418at2"/>
<dbReference type="Proteomes" id="UP000248889">
    <property type="component" value="Unassembled WGS sequence"/>
</dbReference>
<dbReference type="RefSeq" id="WP_111501474.1">
    <property type="nucleotide sequence ID" value="NZ_QKYN01000058.1"/>
</dbReference>
<feature type="compositionally biased region" description="Basic and acidic residues" evidence="1">
    <location>
        <begin position="29"/>
        <end position="38"/>
    </location>
</feature>
<evidence type="ECO:0000313" key="3">
    <source>
        <dbReference type="Proteomes" id="UP000248889"/>
    </source>
</evidence>
<gene>
    <name evidence="2" type="ORF">DN069_14975</name>
</gene>
<evidence type="ECO:0008006" key="4">
    <source>
        <dbReference type="Google" id="ProtNLM"/>
    </source>
</evidence>
<name>A0A2X0JBB5_9ACTN</name>
<evidence type="ECO:0000256" key="1">
    <source>
        <dbReference type="SAM" id="MobiDB-lite"/>
    </source>
</evidence>
<feature type="compositionally biased region" description="Basic and acidic residues" evidence="1">
    <location>
        <begin position="123"/>
        <end position="133"/>
    </location>
</feature>
<comment type="caution">
    <text evidence="2">The sequence shown here is derived from an EMBL/GenBank/DDBJ whole genome shotgun (WGS) entry which is preliminary data.</text>
</comment>
<sequence>MSKMSEAVGEAAQKTEQALAKDFSPGLHDFLKDTEHKTGQVAENAAKTESEHVRTLEELRGRMHDKETPVYRLRDDRVVERLTADGPRALTQEDRDRLGLQLDKKDRVRKRPKGDKSPYNLPDKGKDEERPLLDHSTQVPLGSTDLAEATQLARHEDKSYGNYSKDGFTLNNYAAVRYGKKGDADSFILVGRSRSPVHSERILGIPFKQAGTEGGLTELYTERAPCSTGVNCSAWMRHFLPSSVAVSHSVEYGASDASQKAGNAIMEHYVNRLWPKAPRKGYVGAG</sequence>
<feature type="region of interest" description="Disordered" evidence="1">
    <location>
        <begin position="84"/>
        <end position="143"/>
    </location>
</feature>
<dbReference type="InterPro" id="IPR032722">
    <property type="entry name" value="Deaminase_XOO_2897"/>
</dbReference>
<proteinExistence type="predicted"/>
<accession>A0A2X0JBB5</accession>
<protein>
    <recommendedName>
        <fullName evidence="4">Nucleic acid/nucleotide deaminase of polymorphic system toxin</fullName>
    </recommendedName>
</protein>
<organism evidence="2 3">
    <name type="scientific">Streptacidiphilus pinicola</name>
    <dbReference type="NCBI Taxonomy" id="2219663"/>
    <lineage>
        <taxon>Bacteria</taxon>
        <taxon>Bacillati</taxon>
        <taxon>Actinomycetota</taxon>
        <taxon>Actinomycetes</taxon>
        <taxon>Kitasatosporales</taxon>
        <taxon>Streptomycetaceae</taxon>
        <taxon>Streptacidiphilus</taxon>
    </lineage>
</organism>
<dbReference type="Pfam" id="PF14440">
    <property type="entry name" value="XOO_2897-deam"/>
    <property type="match status" value="1"/>
</dbReference>
<dbReference type="AlphaFoldDB" id="A0A2X0JBB5"/>
<feature type="region of interest" description="Disordered" evidence="1">
    <location>
        <begin position="1"/>
        <end position="70"/>
    </location>
</feature>
<dbReference type="EMBL" id="QKYN01000058">
    <property type="protein sequence ID" value="RAG84838.1"/>
    <property type="molecule type" value="Genomic_DNA"/>
</dbReference>
<keyword evidence="3" id="KW-1185">Reference proteome</keyword>